<dbReference type="PANTHER" id="PTHR33198">
    <property type="entry name" value="ANK_REP_REGION DOMAIN-CONTAINING PROTEIN-RELATED"/>
    <property type="match status" value="1"/>
</dbReference>
<dbReference type="PANTHER" id="PTHR33198:SF20">
    <property type="entry name" value="RETROTRANSPOSON GAG DOMAIN-CONTAINING PROTEIN"/>
    <property type="match status" value="1"/>
</dbReference>
<protein>
    <submittedName>
        <fullName evidence="1">Uncharacterized protein</fullName>
    </submittedName>
</protein>
<name>A0A1X7UWW3_AMPQE</name>
<sequence length="151" mass="17412">IVAPEPFDCSRSEEWARWSRRFERFRSVSGLAEKSGESKVNTLVYYMGDSADNILESFGLGKEEQKDYLTVHDRVQEEGEPVEIFITALHKLVATCEYKTLHDEMIQDRIVVGIHNQALSERMQLDKKLTLESATKLARENEAVKMQQTEM</sequence>
<dbReference type="STRING" id="400682.A0A1X7UWW3"/>
<dbReference type="AlphaFoldDB" id="A0A1X7UWW3"/>
<dbReference type="OMA" id="ANTLIYC"/>
<proteinExistence type="predicted"/>
<dbReference type="OrthoDB" id="6148559at2759"/>
<dbReference type="EnsemblMetazoa" id="Aqu2.1.32161_001">
    <property type="protein sequence ID" value="Aqu2.1.32161_001"/>
    <property type="gene ID" value="Aqu2.1.32161"/>
</dbReference>
<evidence type="ECO:0000313" key="1">
    <source>
        <dbReference type="EnsemblMetazoa" id="Aqu2.1.32161_001"/>
    </source>
</evidence>
<reference evidence="1" key="1">
    <citation type="submission" date="2017-05" db="UniProtKB">
        <authorList>
            <consortium name="EnsemblMetazoa"/>
        </authorList>
    </citation>
    <scope>IDENTIFICATION</scope>
</reference>
<organism evidence="1">
    <name type="scientific">Amphimedon queenslandica</name>
    <name type="common">Sponge</name>
    <dbReference type="NCBI Taxonomy" id="400682"/>
    <lineage>
        <taxon>Eukaryota</taxon>
        <taxon>Metazoa</taxon>
        <taxon>Porifera</taxon>
        <taxon>Demospongiae</taxon>
        <taxon>Heteroscleromorpha</taxon>
        <taxon>Haplosclerida</taxon>
        <taxon>Niphatidae</taxon>
        <taxon>Amphimedon</taxon>
    </lineage>
</organism>
<dbReference type="InParanoid" id="A0A1X7UWW3"/>
<accession>A0A1X7UWW3</accession>